<dbReference type="Pfam" id="PF14111">
    <property type="entry name" value="DUF4283"/>
    <property type="match status" value="1"/>
</dbReference>
<dbReference type="PANTHER" id="PTHR31286">
    <property type="entry name" value="GLYCINE-RICH CELL WALL STRUCTURAL PROTEIN 1.8-LIKE"/>
    <property type="match status" value="1"/>
</dbReference>
<dbReference type="InterPro" id="IPR025836">
    <property type="entry name" value="Zn_knuckle_CX2CX4HX4C"/>
</dbReference>
<keyword evidence="1" id="KW-0863">Zinc-finger</keyword>
<accession>A0A9D5CC13</accession>
<keyword evidence="1" id="KW-0479">Metal-binding</keyword>
<evidence type="ECO:0000256" key="1">
    <source>
        <dbReference type="PROSITE-ProRule" id="PRU00047"/>
    </source>
</evidence>
<sequence length="273" mass="30822">MAEEATTTPAGAGNRRSFSQVVKTNQQEEIAFMPGPLMDRLMASVKNTVTFDAYPSNAQEKMKGSLYGKFLGRPPPLEVVRENLSKLWETWGDVTVADMANGFFLIRCSSEKMMEEILVEGPWTVNGLTLHLLRWRPDFQACFAKLSTATLWVRLYNLPPEYWDANMLEPLAASLGKVVKVDVTTMVADRAKFARVCVDIDLTKPLERGIWISTPFTRLFIPILYEKLPLFCYRCGIVGHGADKCHMEAHRHRPEGPECDASSSTRMGKWENV</sequence>
<name>A0A9D5CC13_9LILI</name>
<keyword evidence="1" id="KW-0862">Zinc</keyword>
<comment type="caution">
    <text evidence="4">The sequence shown here is derived from an EMBL/GenBank/DDBJ whole genome shotgun (WGS) entry which is preliminary data.</text>
</comment>
<dbReference type="InterPro" id="IPR025558">
    <property type="entry name" value="DUF4283"/>
</dbReference>
<dbReference type="InterPro" id="IPR001878">
    <property type="entry name" value="Znf_CCHC"/>
</dbReference>
<organism evidence="4 5">
    <name type="scientific">Dioscorea zingiberensis</name>
    <dbReference type="NCBI Taxonomy" id="325984"/>
    <lineage>
        <taxon>Eukaryota</taxon>
        <taxon>Viridiplantae</taxon>
        <taxon>Streptophyta</taxon>
        <taxon>Embryophyta</taxon>
        <taxon>Tracheophyta</taxon>
        <taxon>Spermatophyta</taxon>
        <taxon>Magnoliopsida</taxon>
        <taxon>Liliopsida</taxon>
        <taxon>Dioscoreales</taxon>
        <taxon>Dioscoreaceae</taxon>
        <taxon>Dioscorea</taxon>
    </lineage>
</organism>
<dbReference type="GO" id="GO:0008270">
    <property type="term" value="F:zinc ion binding"/>
    <property type="evidence" value="ECO:0007669"/>
    <property type="project" value="UniProtKB-KW"/>
</dbReference>
<protein>
    <recommendedName>
        <fullName evidence="3">CCHC-type domain-containing protein</fullName>
    </recommendedName>
</protein>
<dbReference type="Proteomes" id="UP001085076">
    <property type="component" value="Miscellaneous, Linkage group lg06"/>
</dbReference>
<dbReference type="EMBL" id="JAGGNH010000006">
    <property type="protein sequence ID" value="KAJ0970134.1"/>
    <property type="molecule type" value="Genomic_DNA"/>
</dbReference>
<keyword evidence="5" id="KW-1185">Reference proteome</keyword>
<dbReference type="PROSITE" id="PS50158">
    <property type="entry name" value="ZF_CCHC"/>
    <property type="match status" value="1"/>
</dbReference>
<proteinExistence type="predicted"/>
<feature type="domain" description="CCHC-type" evidence="3">
    <location>
        <begin position="232"/>
        <end position="245"/>
    </location>
</feature>
<gene>
    <name evidence="4" type="ORF">J5N97_023011</name>
</gene>
<evidence type="ECO:0000256" key="2">
    <source>
        <dbReference type="SAM" id="MobiDB-lite"/>
    </source>
</evidence>
<dbReference type="InterPro" id="IPR040256">
    <property type="entry name" value="At4g02000-like"/>
</dbReference>
<dbReference type="PANTHER" id="PTHR31286:SF99">
    <property type="entry name" value="DUF4283 DOMAIN-CONTAINING PROTEIN"/>
    <property type="match status" value="1"/>
</dbReference>
<evidence type="ECO:0000313" key="4">
    <source>
        <dbReference type="EMBL" id="KAJ0970134.1"/>
    </source>
</evidence>
<dbReference type="OrthoDB" id="682893at2759"/>
<reference evidence="4" key="1">
    <citation type="submission" date="2021-03" db="EMBL/GenBank/DDBJ databases">
        <authorList>
            <person name="Li Z."/>
            <person name="Yang C."/>
        </authorList>
    </citation>
    <scope>NUCLEOTIDE SEQUENCE</scope>
    <source>
        <strain evidence="4">Dzin_1.0</strain>
        <tissue evidence="4">Leaf</tissue>
    </source>
</reference>
<dbReference type="GO" id="GO:0003676">
    <property type="term" value="F:nucleic acid binding"/>
    <property type="evidence" value="ECO:0007669"/>
    <property type="project" value="InterPro"/>
</dbReference>
<evidence type="ECO:0000259" key="3">
    <source>
        <dbReference type="PROSITE" id="PS50158"/>
    </source>
</evidence>
<evidence type="ECO:0000313" key="5">
    <source>
        <dbReference type="Proteomes" id="UP001085076"/>
    </source>
</evidence>
<feature type="region of interest" description="Disordered" evidence="2">
    <location>
        <begin position="252"/>
        <end position="273"/>
    </location>
</feature>
<dbReference type="AlphaFoldDB" id="A0A9D5CC13"/>
<dbReference type="Pfam" id="PF14392">
    <property type="entry name" value="zf-CCHC_4"/>
    <property type="match status" value="1"/>
</dbReference>
<reference evidence="4" key="2">
    <citation type="journal article" date="2022" name="Hortic Res">
        <title>The genome of Dioscorea zingiberensis sheds light on the biosynthesis, origin and evolution of the medicinally important diosgenin saponins.</title>
        <authorList>
            <person name="Li Y."/>
            <person name="Tan C."/>
            <person name="Li Z."/>
            <person name="Guo J."/>
            <person name="Li S."/>
            <person name="Chen X."/>
            <person name="Wang C."/>
            <person name="Dai X."/>
            <person name="Yang H."/>
            <person name="Song W."/>
            <person name="Hou L."/>
            <person name="Xu J."/>
            <person name="Tong Z."/>
            <person name="Xu A."/>
            <person name="Yuan X."/>
            <person name="Wang W."/>
            <person name="Yang Q."/>
            <person name="Chen L."/>
            <person name="Sun Z."/>
            <person name="Wang K."/>
            <person name="Pan B."/>
            <person name="Chen J."/>
            <person name="Bao Y."/>
            <person name="Liu F."/>
            <person name="Qi X."/>
            <person name="Gang D.R."/>
            <person name="Wen J."/>
            <person name="Li J."/>
        </authorList>
    </citation>
    <scope>NUCLEOTIDE SEQUENCE</scope>
    <source>
        <strain evidence="4">Dzin_1.0</strain>
    </source>
</reference>